<dbReference type="CDD" id="cd06588">
    <property type="entry name" value="PhnB_like"/>
    <property type="match status" value="2"/>
</dbReference>
<evidence type="ECO:0000259" key="1">
    <source>
        <dbReference type="Pfam" id="PF06983"/>
    </source>
</evidence>
<dbReference type="Gene3D" id="3.10.180.10">
    <property type="entry name" value="2,3-Dihydroxybiphenyl 1,2-Dioxygenase, domain 1"/>
    <property type="match status" value="1"/>
</dbReference>
<dbReference type="OrthoDB" id="9806473at2"/>
<keyword evidence="3" id="KW-1185">Reference proteome</keyword>
<feature type="domain" description="PhnB-like" evidence="1">
    <location>
        <begin position="124"/>
        <end position="244"/>
    </location>
</feature>
<dbReference type="InterPro" id="IPR029068">
    <property type="entry name" value="Glyas_Bleomycin-R_OHBP_Dase"/>
</dbReference>
<gene>
    <name evidence="2" type="ORF">Q767_13700</name>
</gene>
<dbReference type="InterPro" id="IPR028973">
    <property type="entry name" value="PhnB-like"/>
</dbReference>
<protein>
    <submittedName>
        <fullName evidence="2">3-demethylubiquinone-9 3-methyltransferase</fullName>
    </submittedName>
</protein>
<dbReference type="EMBL" id="JRLZ01000017">
    <property type="protein sequence ID" value="KGO93989.1"/>
    <property type="molecule type" value="Genomic_DNA"/>
</dbReference>
<evidence type="ECO:0000313" key="3">
    <source>
        <dbReference type="Proteomes" id="UP000030149"/>
    </source>
</evidence>
<evidence type="ECO:0000313" key="2">
    <source>
        <dbReference type="EMBL" id="KGO93989.1"/>
    </source>
</evidence>
<proteinExistence type="predicted"/>
<dbReference type="GO" id="GO:0032259">
    <property type="term" value="P:methylation"/>
    <property type="evidence" value="ECO:0007669"/>
    <property type="project" value="UniProtKB-KW"/>
</dbReference>
<dbReference type="PANTHER" id="PTHR33990">
    <property type="entry name" value="PROTEIN YJDN-RELATED"/>
    <property type="match status" value="1"/>
</dbReference>
<keyword evidence="2" id="KW-0489">Methyltransferase</keyword>
<dbReference type="Gene3D" id="3.30.720.110">
    <property type="match status" value="1"/>
</dbReference>
<dbReference type="GO" id="GO:0008168">
    <property type="term" value="F:methyltransferase activity"/>
    <property type="evidence" value="ECO:0007669"/>
    <property type="project" value="UniProtKB-KW"/>
</dbReference>
<dbReference type="SUPFAM" id="SSF54593">
    <property type="entry name" value="Glyoxalase/Bleomycin resistance protein/Dihydroxybiphenyl dioxygenase"/>
    <property type="match status" value="2"/>
</dbReference>
<dbReference type="Gene3D" id="3.30.720.100">
    <property type="match status" value="1"/>
</dbReference>
<keyword evidence="2" id="KW-0830">Ubiquinone</keyword>
<dbReference type="Pfam" id="PF06983">
    <property type="entry name" value="3-dmu-9_3-mt"/>
    <property type="match status" value="2"/>
</dbReference>
<dbReference type="STRING" id="1107311.Q767_13700"/>
<dbReference type="eggNOG" id="COG3865">
    <property type="taxonomic scope" value="Bacteria"/>
</dbReference>
<keyword evidence="2" id="KW-0808">Transferase</keyword>
<dbReference type="AlphaFoldDB" id="V6S9D7"/>
<feature type="domain" description="PhnB-like" evidence="1">
    <location>
        <begin position="5"/>
        <end position="114"/>
    </location>
</feature>
<comment type="caution">
    <text evidence="2">The sequence shown here is derived from an EMBL/GenBank/DDBJ whole genome shotgun (WGS) entry which is preliminary data.</text>
</comment>
<accession>V6S9D7</accession>
<organism evidence="2 3">
    <name type="scientific">Flavobacterium enshiense DK69</name>
    <dbReference type="NCBI Taxonomy" id="1107311"/>
    <lineage>
        <taxon>Bacteria</taxon>
        <taxon>Pseudomonadati</taxon>
        <taxon>Bacteroidota</taxon>
        <taxon>Flavobacteriia</taxon>
        <taxon>Flavobacteriales</taxon>
        <taxon>Flavobacteriaceae</taxon>
        <taxon>Flavobacterium</taxon>
    </lineage>
</organism>
<reference evidence="3" key="1">
    <citation type="submission" date="2013-09" db="EMBL/GenBank/DDBJ databases">
        <authorList>
            <person name="Zeng Z."/>
            <person name="Chen C."/>
        </authorList>
    </citation>
    <scope>NUCLEOTIDE SEQUENCE [LARGE SCALE GENOMIC DNA]</scope>
    <source>
        <strain evidence="3">DK69</strain>
    </source>
</reference>
<reference evidence="2 3" key="2">
    <citation type="journal article" date="2015" name="Stand. Genomic Sci.">
        <title>High quality draft genomic sequence of Flavobacterium enshiense DK69(T) and comparison among Flavobacterium genomes.</title>
        <authorList>
            <person name="Zeng Z."/>
            <person name="Chen C."/>
            <person name="Du H."/>
            <person name="Wang G."/>
            <person name="Li M."/>
        </authorList>
    </citation>
    <scope>NUCLEOTIDE SEQUENCE [LARGE SCALE GENOMIC DNA]</scope>
    <source>
        <strain evidence="2 3">DK69</strain>
    </source>
</reference>
<dbReference type="Proteomes" id="UP000030149">
    <property type="component" value="Unassembled WGS sequence"/>
</dbReference>
<dbReference type="PATRIC" id="fig|1107311.3.peg.1727"/>
<sequence length="279" mass="32056">MKNPIYPCLWFEGNAKEAADFYCNVFKDTKITDENPIVVMFESAGQKFMCLNGNPQFNMNPSISFFVVCETEEELMKAWNILIDGGSILMALDKYEWSEKYGWVQDKFGVNWQLSFGKLADVGQKFTPTLMFTENVHGKSEEAINFYTSVFKNSDVVGILRYAEDDHDVTGTIKHAQFKLNNNVFMTMDSGLAKGFGFNETISFVVECEDQGEIDYFWEKLTEGGEESMCGWLKDKYGVWWQIIPEILKELMSNPDKSQKVVEAFLKMKKFDINTLVNV</sequence>
<dbReference type="RefSeq" id="WP_023573748.1">
    <property type="nucleotide sequence ID" value="NZ_AVCS01000011.1"/>
</dbReference>
<name>V6S9D7_9FLAO</name>